<dbReference type="InterPro" id="IPR027470">
    <property type="entry name" value="Cation_efflux_CTD"/>
</dbReference>
<evidence type="ECO:0000256" key="6">
    <source>
        <dbReference type="SAM" id="Phobius"/>
    </source>
</evidence>
<dbReference type="InterPro" id="IPR002524">
    <property type="entry name" value="Cation_efflux"/>
</dbReference>
<accession>A0A0M0BYE9</accession>
<dbReference type="Proteomes" id="UP000037237">
    <property type="component" value="Unassembled WGS sequence"/>
</dbReference>
<dbReference type="InterPro" id="IPR027469">
    <property type="entry name" value="Cation_efflux_TMD_sf"/>
</dbReference>
<feature type="transmembrane region" description="Helical" evidence="6">
    <location>
        <begin position="40"/>
        <end position="56"/>
    </location>
</feature>
<gene>
    <name evidence="9" type="ORF">AC477_01605</name>
</gene>
<dbReference type="Gene3D" id="3.30.70.1350">
    <property type="entry name" value="Cation efflux protein, cytoplasmic domain"/>
    <property type="match status" value="1"/>
</dbReference>
<dbReference type="EMBL" id="LFWU01000031">
    <property type="protein sequence ID" value="KON33415.1"/>
    <property type="molecule type" value="Genomic_DNA"/>
</dbReference>
<evidence type="ECO:0000313" key="9">
    <source>
        <dbReference type="EMBL" id="KON33415.1"/>
    </source>
</evidence>
<dbReference type="NCBIfam" id="TIGR01297">
    <property type="entry name" value="CDF"/>
    <property type="match status" value="1"/>
</dbReference>
<dbReference type="InterPro" id="IPR036837">
    <property type="entry name" value="Cation_efflux_CTD_sf"/>
</dbReference>
<evidence type="ECO:0000259" key="7">
    <source>
        <dbReference type="Pfam" id="PF01545"/>
    </source>
</evidence>
<sequence>MDKKQVAILAILLGITIFGIKLVAYFISNSVALLSDALESIVNIAASGLMLFSVCISERAPDSNHKYGHEKIEDISCLMEGILIIVAALFIINAAAGRIFEPSELFKLDFAIGISMFATALNAGLSILLSKTAKSCNSTALEGDAKHLFSDVISTVGVWIGLFITQLTGWNFLDSILAFIVAALVVRMGLGLILKSSNRLMDQSCKTEEEKIIEVLGRHTFRFIDFHNLKTRRHGNQVFAELHLSVDGKLSVIEAHDLTDHLEEELRNEQPNVNLTIHVEPPTN</sequence>
<evidence type="ECO:0000256" key="1">
    <source>
        <dbReference type="ARBA" id="ARBA00004141"/>
    </source>
</evidence>
<dbReference type="GO" id="GO:0015086">
    <property type="term" value="F:cadmium ion transmembrane transporter activity"/>
    <property type="evidence" value="ECO:0007669"/>
    <property type="project" value="TreeGrafter"/>
</dbReference>
<dbReference type="Pfam" id="PF16916">
    <property type="entry name" value="ZT_dimer"/>
    <property type="match status" value="1"/>
</dbReference>
<feature type="domain" description="Cation efflux protein transmembrane" evidence="7">
    <location>
        <begin position="8"/>
        <end position="201"/>
    </location>
</feature>
<feature type="transmembrane region" description="Helical" evidence="6">
    <location>
        <begin position="7"/>
        <end position="28"/>
    </location>
</feature>
<proteinExistence type="predicted"/>
<dbReference type="AlphaFoldDB" id="A0A0M0BYE9"/>
<protein>
    <submittedName>
        <fullName evidence="9">Uncharacterized protein</fullName>
    </submittedName>
</protein>
<keyword evidence="5 6" id="KW-0472">Membrane</keyword>
<dbReference type="InterPro" id="IPR050291">
    <property type="entry name" value="CDF_Transporter"/>
</dbReference>
<dbReference type="InterPro" id="IPR058533">
    <property type="entry name" value="Cation_efflux_TM"/>
</dbReference>
<organism evidence="9 10">
    <name type="scientific">miscellaneous Crenarchaeota group-1 archaeon SG8-32-1</name>
    <dbReference type="NCBI Taxonomy" id="1685124"/>
    <lineage>
        <taxon>Archaea</taxon>
        <taxon>Candidatus Bathyarchaeota</taxon>
        <taxon>MCG-1</taxon>
    </lineage>
</organism>
<keyword evidence="3 6" id="KW-0812">Transmembrane</keyword>
<dbReference type="Gene3D" id="1.20.1510.10">
    <property type="entry name" value="Cation efflux protein transmembrane domain"/>
    <property type="match status" value="1"/>
</dbReference>
<dbReference type="PANTHER" id="PTHR43840:SF15">
    <property type="entry name" value="MITOCHONDRIAL METAL TRANSPORTER 1-RELATED"/>
    <property type="match status" value="1"/>
</dbReference>
<dbReference type="PANTHER" id="PTHR43840">
    <property type="entry name" value="MITOCHONDRIAL METAL TRANSPORTER 1-RELATED"/>
    <property type="match status" value="1"/>
</dbReference>
<reference evidence="9 10" key="1">
    <citation type="submission" date="2015-06" db="EMBL/GenBank/DDBJ databases">
        <title>New insights into the roles of widespread benthic archaea in carbon and nitrogen cycling.</title>
        <authorList>
            <person name="Lazar C.S."/>
            <person name="Baker B.J."/>
            <person name="Seitz K.W."/>
            <person name="Hyde A.S."/>
            <person name="Dick G.J."/>
            <person name="Hinrichs K.-U."/>
            <person name="Teske A.P."/>
        </authorList>
    </citation>
    <scope>NUCLEOTIDE SEQUENCE [LARGE SCALE GENOMIC DNA]</scope>
    <source>
        <strain evidence="9">SG8-32-1</strain>
    </source>
</reference>
<dbReference type="GO" id="GO:0005886">
    <property type="term" value="C:plasma membrane"/>
    <property type="evidence" value="ECO:0007669"/>
    <property type="project" value="TreeGrafter"/>
</dbReference>
<dbReference type="GO" id="GO:0006882">
    <property type="term" value="P:intracellular zinc ion homeostasis"/>
    <property type="evidence" value="ECO:0007669"/>
    <property type="project" value="TreeGrafter"/>
</dbReference>
<evidence type="ECO:0000313" key="10">
    <source>
        <dbReference type="Proteomes" id="UP000037237"/>
    </source>
</evidence>
<dbReference type="Pfam" id="PF01545">
    <property type="entry name" value="Cation_efflux"/>
    <property type="match status" value="1"/>
</dbReference>
<comment type="caution">
    <text evidence="9">The sequence shown here is derived from an EMBL/GenBank/DDBJ whole genome shotgun (WGS) entry which is preliminary data.</text>
</comment>
<feature type="transmembrane region" description="Helical" evidence="6">
    <location>
        <begin position="108"/>
        <end position="128"/>
    </location>
</feature>
<evidence type="ECO:0000259" key="8">
    <source>
        <dbReference type="Pfam" id="PF16916"/>
    </source>
</evidence>
<dbReference type="PATRIC" id="fig|1685124.3.peg.249"/>
<dbReference type="GO" id="GO:0015341">
    <property type="term" value="F:zinc efflux antiporter activity"/>
    <property type="evidence" value="ECO:0007669"/>
    <property type="project" value="TreeGrafter"/>
</dbReference>
<evidence type="ECO:0000256" key="4">
    <source>
        <dbReference type="ARBA" id="ARBA00022989"/>
    </source>
</evidence>
<dbReference type="GO" id="GO:0015093">
    <property type="term" value="F:ferrous iron transmembrane transporter activity"/>
    <property type="evidence" value="ECO:0007669"/>
    <property type="project" value="TreeGrafter"/>
</dbReference>
<keyword evidence="2" id="KW-0813">Transport</keyword>
<evidence type="ECO:0000256" key="3">
    <source>
        <dbReference type="ARBA" id="ARBA00022692"/>
    </source>
</evidence>
<dbReference type="SUPFAM" id="SSF160240">
    <property type="entry name" value="Cation efflux protein cytoplasmic domain-like"/>
    <property type="match status" value="1"/>
</dbReference>
<evidence type="ECO:0000256" key="2">
    <source>
        <dbReference type="ARBA" id="ARBA00022448"/>
    </source>
</evidence>
<feature type="transmembrane region" description="Helical" evidence="6">
    <location>
        <begin position="176"/>
        <end position="194"/>
    </location>
</feature>
<dbReference type="SUPFAM" id="SSF161111">
    <property type="entry name" value="Cation efflux protein transmembrane domain-like"/>
    <property type="match status" value="1"/>
</dbReference>
<evidence type="ECO:0000256" key="5">
    <source>
        <dbReference type="ARBA" id="ARBA00023136"/>
    </source>
</evidence>
<feature type="domain" description="Cation efflux protein cytoplasmic" evidence="8">
    <location>
        <begin position="208"/>
        <end position="281"/>
    </location>
</feature>
<comment type="subcellular location">
    <subcellularLocation>
        <location evidence="1">Membrane</location>
        <topology evidence="1">Multi-pass membrane protein</topology>
    </subcellularLocation>
</comment>
<name>A0A0M0BYE9_9ARCH</name>
<feature type="transmembrane region" description="Helical" evidence="6">
    <location>
        <begin position="148"/>
        <end position="170"/>
    </location>
</feature>
<keyword evidence="4 6" id="KW-1133">Transmembrane helix</keyword>
<feature type="transmembrane region" description="Helical" evidence="6">
    <location>
        <begin position="77"/>
        <end position="96"/>
    </location>
</feature>